<protein>
    <submittedName>
        <fullName evidence="1">Uncharacterized protein</fullName>
    </submittedName>
</protein>
<proteinExistence type="predicted"/>
<evidence type="ECO:0000313" key="1">
    <source>
        <dbReference type="EMBL" id="KAK7254887.1"/>
    </source>
</evidence>
<reference evidence="1 2" key="1">
    <citation type="submission" date="2024-03" db="EMBL/GenBank/DDBJ databases">
        <title>Aureococcus anophagefferens CCMP1851 and Kratosvirus quantuckense: Draft genome of a second virus-susceptible host strain in the model system.</title>
        <authorList>
            <person name="Chase E."/>
            <person name="Truchon A.R."/>
            <person name="Schepens W."/>
            <person name="Wilhelm S.W."/>
        </authorList>
    </citation>
    <scope>NUCLEOTIDE SEQUENCE [LARGE SCALE GENOMIC DNA]</scope>
    <source>
        <strain evidence="1 2">CCMP1851</strain>
    </source>
</reference>
<gene>
    <name evidence="1" type="ORF">SO694_0013605</name>
</gene>
<keyword evidence="2" id="KW-1185">Reference proteome</keyword>
<evidence type="ECO:0000313" key="2">
    <source>
        <dbReference type="Proteomes" id="UP001363151"/>
    </source>
</evidence>
<sequence>MENSATPSRRTFGVCRRAYLITSVTRSDGLQPTKSLASLESGAGLGN</sequence>
<organism evidence="1 2">
    <name type="scientific">Aureococcus anophagefferens</name>
    <name type="common">Harmful bloom alga</name>
    <dbReference type="NCBI Taxonomy" id="44056"/>
    <lineage>
        <taxon>Eukaryota</taxon>
        <taxon>Sar</taxon>
        <taxon>Stramenopiles</taxon>
        <taxon>Ochrophyta</taxon>
        <taxon>Pelagophyceae</taxon>
        <taxon>Pelagomonadales</taxon>
        <taxon>Pelagomonadaceae</taxon>
        <taxon>Aureococcus</taxon>
    </lineage>
</organism>
<comment type="caution">
    <text evidence="1">The sequence shown here is derived from an EMBL/GenBank/DDBJ whole genome shotgun (WGS) entry which is preliminary data.</text>
</comment>
<dbReference type="Proteomes" id="UP001363151">
    <property type="component" value="Unassembled WGS sequence"/>
</dbReference>
<accession>A0ABR1GG84</accession>
<name>A0ABR1GG84_AURAN</name>
<dbReference type="EMBL" id="JBBJCI010000013">
    <property type="protein sequence ID" value="KAK7254887.1"/>
    <property type="molecule type" value="Genomic_DNA"/>
</dbReference>